<dbReference type="InterPro" id="IPR036179">
    <property type="entry name" value="Ig-like_dom_sf"/>
</dbReference>
<feature type="domain" description="Ig-like" evidence="12">
    <location>
        <begin position="685"/>
        <end position="775"/>
    </location>
</feature>
<feature type="domain" description="Fibronectin type-III" evidence="13">
    <location>
        <begin position="1080"/>
        <end position="1180"/>
    </location>
</feature>
<dbReference type="SUPFAM" id="SSF49265">
    <property type="entry name" value="Fibronectin type III"/>
    <property type="match status" value="3"/>
</dbReference>
<dbReference type="Proteomes" id="UP000494165">
    <property type="component" value="Unassembled WGS sequence"/>
</dbReference>
<dbReference type="Pfam" id="PF07679">
    <property type="entry name" value="I-set"/>
    <property type="match status" value="4"/>
</dbReference>
<feature type="compositionally biased region" description="Polar residues" evidence="10">
    <location>
        <begin position="1849"/>
        <end position="1872"/>
    </location>
</feature>
<dbReference type="PANTHER" id="PTHR44170:SF56">
    <property type="entry name" value="FIBRONECTIN TYPE-III DOMAIN-CONTAINING PROTEIN"/>
    <property type="match status" value="1"/>
</dbReference>
<feature type="domain" description="Ig-like" evidence="12">
    <location>
        <begin position="311"/>
        <end position="393"/>
    </location>
</feature>
<dbReference type="InterPro" id="IPR007110">
    <property type="entry name" value="Ig-like_dom"/>
</dbReference>
<dbReference type="FunFam" id="2.60.40.10:FF:000107">
    <property type="entry name" value="Myosin, light chain kinase a"/>
    <property type="match status" value="1"/>
</dbReference>
<sequence>SRGETRGPVLVLEPPQKLDFSNSSGGWLDCSAAGQPAPTITWLAADGSPAAEVPGVRRLLLNGTLHLLPFPAAAFRQDVHSTTYRCLAENPAGRVISRAVQVRAVVSQAYQALAEAVPAVRGCTAILRCVLPSFVKEFVRIVSWLQEPSFYIYPSMQGDGKFHMLPTGELLIHGVDSSDQFPSYRCRTMHKLTRQVVTSSSTLIRFMPENRMPVPPLIVEHSSSVHVMQDEGAVLVCAAQGCPAPDIRWFRVPSSGRQASPIGESGGRVRAVGPLLKLEGAGPEDAGLYRCQANNSAGAAGAELRLQVSAPLVVSLAPGVQTVELGAAAEFHCEASPEDAIAGLTWLKDGRLVAAGTGRRLVVRPVRREDKGMYQCVARSDDGATAQAAAELTLGDAPPSMLYSFIEQTMQPGPSVSLKCSAAGNPTPSIEWRLDGFTLPPTDIANRMHIGQYVTVHGDVISHINISHVSVEDGGEYSCTATNRAGSAWHAARLNVYGLPYVRTIPKVTAVAGETLYIKCPVAGYPIEDIRWERNGRELPVDLRQKVFPNGTLSIRHVQKPTDAGIYTCTARNKQGISSRRNGEITVIVPPKISPFSVERSFHLGERATLTCSVVRGDPPLVISWLRDGNALPPSTVSINQVDQFNSILRIESLSPEHNGNYSCRVGNQASTVTHTQRITVNVPPSIEPFSFQEGLSEGMRTRLVCGVSSGDAPISVTWLKDGAPIANDNLVNVSTLDSFSSLLNIKQLVAHHSGDYTCVASNLAAVVRFTATLSVKVPPKWVVEPVDTNAPRGRHVMIQCQADGVPAPTITWKKARGSKSGDYEELRGGSSWGGQFKLLSNGSLLLQHVKEEHEGFYLCQASNGIGEGIGKVIQLHVNSAPYFAVQSKLVSVRKGETAELRCDVSGDAPINVVWLKGKEIVAASSNYRYNTKQELIPSGVSFGLQIMSAEGSDAGSYYCQATNVYGRDQQLVQLAVQEPPASPSAVEVVMLNSRSASVQWKPGSAGDVTQYFIQYVQEGIPWEQARVNTVSGGANSIVLEPLQPATRYVVRVTAQGPAGRSAPSPDLRFTTQAQKPAGPPLQVSVTPLSSTTLVISWSPPRQELQHGTISTYNVGLKLASGASNGYNFTSVPVDTEEGRGTLLVSNLRKFSRYLVVAQAINQEGAGPLSEPVAATTLEDVPSKAPQEVRCVALSPQSVQVSWQPPPAANVHGLLQGYKLVYELSEPAAAHSNSPPESRQTTALTIVLQGLARHSNYTVQVAAITGVGDGPLSRPIVCRTAEDVPGAPRDIKVLPSGPQSLLVSWMPPSTPRGSITGYTLHTRLLLPGTQQAPPELQPSPRALPPGANSFELTGLRSGVEYQFWVSASTRVGDGPGSRIVSAMPNGRVGAKIASFGQQMVQPWRTSVTLPCVAVGLPTFSREWSKGTSLLSRDEASRAYVTESGALRIDSLTRDDEGNYSCHVHNSEGADRILYKLLVQVPPAAPSLYVSGSTSSSVVLHWKAGDTGGAPLTGFSLHFRPTNGDWEELQLPRYINSHELKDLRCGSEYQIFVTAHGTVGSSAASTQVTVRTQGGVPGRPPSSANAQIVQANSTSALVRLHNWPDGGCPLTKFEIFYRQAGSDHWNTVATNSQHLQRRHSIQGLSAATMYDLKVVAFNMAGFSSNEFQFTTLTIEGETASPELIQRNMGQKPFYTEMKIVLPLVAASVAVVSAAVAFCLCWKNKGSVRSGKECEEERGDNKHNSEQQREQYYATIHKAGLQAAADKIPESAEDISPYATFHLAETVPRHAQPSPGSLLHSFIYHEQATTEGCASPPSHSVYGKRRRSGSIAGNSARLTIKGKKGFDSEEYNSPSDSDPEQITSSRTESSNQLDGRQRPTHNFMYHGAASSTSSDLSPTCDQKSLPRRGKGNRNRWAGVPTPGARPSTQQRAATPSSGLRAGGNLMAETPFYQSLRPPPYPSELSEAECDIDTLKKLKLRASSSLWSRPAGNAAAPDDFSIAV</sequence>
<evidence type="ECO:0000256" key="2">
    <source>
        <dbReference type="ARBA" id="ARBA00022692"/>
    </source>
</evidence>
<keyword evidence="2 11" id="KW-0812">Transmembrane</keyword>
<feature type="domain" description="Fibronectin type-III" evidence="13">
    <location>
        <begin position="1185"/>
        <end position="1283"/>
    </location>
</feature>
<evidence type="ECO:0000256" key="4">
    <source>
        <dbReference type="ARBA" id="ARBA00022737"/>
    </source>
</evidence>
<evidence type="ECO:0000259" key="13">
    <source>
        <dbReference type="PROSITE" id="PS50853"/>
    </source>
</evidence>
<evidence type="ECO:0000256" key="10">
    <source>
        <dbReference type="SAM" id="MobiDB-lite"/>
    </source>
</evidence>
<keyword evidence="6 11" id="KW-1133">Transmembrane helix</keyword>
<dbReference type="Gene3D" id="2.60.40.10">
    <property type="entry name" value="Immunoglobulins"/>
    <property type="match status" value="17"/>
</dbReference>
<feature type="domain" description="Fibronectin type-III" evidence="13">
    <location>
        <begin position="1579"/>
        <end position="1676"/>
    </location>
</feature>
<dbReference type="InterPro" id="IPR003599">
    <property type="entry name" value="Ig_sub"/>
</dbReference>
<dbReference type="GO" id="GO:0048812">
    <property type="term" value="P:neuron projection morphogenesis"/>
    <property type="evidence" value="ECO:0007669"/>
    <property type="project" value="UniProtKB-ARBA"/>
</dbReference>
<keyword evidence="15" id="KW-1185">Reference proteome</keyword>
<keyword evidence="4" id="KW-0677">Repeat</keyword>
<feature type="domain" description="Ig-like" evidence="12">
    <location>
        <begin position="8"/>
        <end position="97"/>
    </location>
</feature>
<dbReference type="SMART" id="SM00408">
    <property type="entry name" value="IGc2"/>
    <property type="match status" value="10"/>
</dbReference>
<dbReference type="CDD" id="cd20958">
    <property type="entry name" value="IgI_5_Dscam"/>
    <property type="match status" value="1"/>
</dbReference>
<dbReference type="FunFam" id="2.60.40.10:FF:000333">
    <property type="entry name" value="Down syndrome cell adhesion molecule"/>
    <property type="match status" value="2"/>
</dbReference>
<evidence type="ECO:0000256" key="6">
    <source>
        <dbReference type="ARBA" id="ARBA00022989"/>
    </source>
</evidence>
<feature type="domain" description="Ig-like" evidence="12">
    <location>
        <begin position="882"/>
        <end position="978"/>
    </location>
</feature>
<dbReference type="PANTHER" id="PTHR44170">
    <property type="entry name" value="PROTEIN SIDEKICK"/>
    <property type="match status" value="1"/>
</dbReference>
<dbReference type="Pfam" id="PF13927">
    <property type="entry name" value="Ig_3"/>
    <property type="match status" value="5"/>
</dbReference>
<accession>A0A8S1DQZ0</accession>
<dbReference type="SMART" id="SM00060">
    <property type="entry name" value="FN3"/>
    <property type="match status" value="6"/>
</dbReference>
<evidence type="ECO:0000259" key="12">
    <source>
        <dbReference type="PROSITE" id="PS50835"/>
    </source>
</evidence>
<dbReference type="PROSITE" id="PS50835">
    <property type="entry name" value="IG_LIKE"/>
    <property type="match status" value="10"/>
</dbReference>
<feature type="compositionally biased region" description="Polar residues" evidence="10">
    <location>
        <begin position="1887"/>
        <end position="1900"/>
    </location>
</feature>
<keyword evidence="7 11" id="KW-0472">Membrane</keyword>
<dbReference type="Pfam" id="PF25059">
    <property type="entry name" value="FN3_DSCAM-DSCAML_C"/>
    <property type="match status" value="1"/>
</dbReference>
<protein>
    <recommendedName>
        <fullName evidence="16">Down syndrome cell adhesion molecule-like protein Dscam2</fullName>
    </recommendedName>
</protein>
<evidence type="ECO:0000256" key="9">
    <source>
        <dbReference type="ARBA" id="ARBA00023319"/>
    </source>
</evidence>
<keyword evidence="3" id="KW-0732">Signal</keyword>
<evidence type="ECO:0000256" key="8">
    <source>
        <dbReference type="ARBA" id="ARBA00023157"/>
    </source>
</evidence>
<dbReference type="FunFam" id="2.60.40.10:FF:000017">
    <property type="entry name" value="Down syndrome cell adhesion molecule b"/>
    <property type="match status" value="1"/>
</dbReference>
<evidence type="ECO:0008006" key="16">
    <source>
        <dbReference type="Google" id="ProtNLM"/>
    </source>
</evidence>
<feature type="non-terminal residue" evidence="14">
    <location>
        <position position="2001"/>
    </location>
</feature>
<evidence type="ECO:0000313" key="15">
    <source>
        <dbReference type="Proteomes" id="UP000494165"/>
    </source>
</evidence>
<evidence type="ECO:0000256" key="7">
    <source>
        <dbReference type="ARBA" id="ARBA00023136"/>
    </source>
</evidence>
<evidence type="ECO:0000256" key="11">
    <source>
        <dbReference type="SAM" id="Phobius"/>
    </source>
</evidence>
<feature type="domain" description="Ig-like" evidence="12">
    <location>
        <begin position="780"/>
        <end position="879"/>
    </location>
</feature>
<gene>
    <name evidence="14" type="ORF">CLODIP_2_CD11219</name>
</gene>
<name>A0A8S1DQZ0_9INSE</name>
<dbReference type="CDD" id="cd20956">
    <property type="entry name" value="IgI_4_Dscam"/>
    <property type="match status" value="1"/>
</dbReference>
<keyword evidence="9" id="KW-0393">Immunoglobulin domain</keyword>
<dbReference type="FunFam" id="2.60.40.10:FF:000093">
    <property type="entry name" value="Down syndrome cell adhesion molecule, isoform B"/>
    <property type="match status" value="1"/>
</dbReference>
<organism evidence="14 15">
    <name type="scientific">Cloeon dipterum</name>
    <dbReference type="NCBI Taxonomy" id="197152"/>
    <lineage>
        <taxon>Eukaryota</taxon>
        <taxon>Metazoa</taxon>
        <taxon>Ecdysozoa</taxon>
        <taxon>Arthropoda</taxon>
        <taxon>Hexapoda</taxon>
        <taxon>Insecta</taxon>
        <taxon>Pterygota</taxon>
        <taxon>Palaeoptera</taxon>
        <taxon>Ephemeroptera</taxon>
        <taxon>Pisciforma</taxon>
        <taxon>Baetidae</taxon>
        <taxon>Cloeon</taxon>
    </lineage>
</organism>
<dbReference type="SMART" id="SM00409">
    <property type="entry name" value="IG"/>
    <property type="match status" value="11"/>
</dbReference>
<feature type="domain" description="Fibronectin type-III" evidence="13">
    <location>
        <begin position="983"/>
        <end position="1075"/>
    </location>
</feature>
<evidence type="ECO:0000256" key="1">
    <source>
        <dbReference type="ARBA" id="ARBA00004479"/>
    </source>
</evidence>
<keyword evidence="5" id="KW-0130">Cell adhesion</keyword>
<dbReference type="FunFam" id="2.60.40.10:FF:001035">
    <property type="entry name" value="Down syndrome cell adhesion molecule-like protein Dscam2"/>
    <property type="match status" value="1"/>
</dbReference>
<dbReference type="InterPro" id="IPR003961">
    <property type="entry name" value="FN3_dom"/>
</dbReference>
<feature type="domain" description="Ig-like" evidence="12">
    <location>
        <begin position="500"/>
        <end position="586"/>
    </location>
</feature>
<dbReference type="CDD" id="cd00096">
    <property type="entry name" value="Ig"/>
    <property type="match status" value="1"/>
</dbReference>
<dbReference type="InterPro" id="IPR036116">
    <property type="entry name" value="FN3_sf"/>
</dbReference>
<dbReference type="PROSITE" id="PS50853">
    <property type="entry name" value="FN3"/>
    <property type="match status" value="6"/>
</dbReference>
<feature type="compositionally biased region" description="Polar residues" evidence="10">
    <location>
        <begin position="1924"/>
        <end position="1935"/>
    </location>
</feature>
<dbReference type="InterPro" id="IPR056754">
    <property type="entry name" value="DSCAM/DSCAML_C"/>
</dbReference>
<comment type="caution">
    <text evidence="14">The sequence shown here is derived from an EMBL/GenBank/DDBJ whole genome shotgun (WGS) entry which is preliminary data.</text>
</comment>
<evidence type="ECO:0000256" key="3">
    <source>
        <dbReference type="ARBA" id="ARBA00022729"/>
    </source>
</evidence>
<feature type="domain" description="Ig-like" evidence="12">
    <location>
        <begin position="1375"/>
        <end position="1466"/>
    </location>
</feature>
<feature type="domain" description="Ig-like" evidence="12">
    <location>
        <begin position="399"/>
        <end position="495"/>
    </location>
</feature>
<feature type="domain" description="Ig-like" evidence="12">
    <location>
        <begin position="216"/>
        <end position="309"/>
    </location>
</feature>
<proteinExistence type="predicted"/>
<dbReference type="EMBL" id="CADEPI010000266">
    <property type="protein sequence ID" value="CAB3382340.1"/>
    <property type="molecule type" value="Genomic_DNA"/>
</dbReference>
<evidence type="ECO:0000313" key="14">
    <source>
        <dbReference type="EMBL" id="CAB3382340.1"/>
    </source>
</evidence>
<feature type="domain" description="Ig-like" evidence="12">
    <location>
        <begin position="591"/>
        <end position="680"/>
    </location>
</feature>
<dbReference type="Pfam" id="PF00041">
    <property type="entry name" value="fn3"/>
    <property type="match status" value="5"/>
</dbReference>
<feature type="transmembrane region" description="Helical" evidence="11">
    <location>
        <begin position="1698"/>
        <end position="1720"/>
    </location>
</feature>
<feature type="domain" description="Fibronectin type-III" evidence="13">
    <location>
        <begin position="1481"/>
        <end position="1574"/>
    </location>
</feature>
<dbReference type="InterPro" id="IPR003598">
    <property type="entry name" value="Ig_sub2"/>
</dbReference>
<dbReference type="GO" id="GO:0098609">
    <property type="term" value="P:cell-cell adhesion"/>
    <property type="evidence" value="ECO:0007669"/>
    <property type="project" value="TreeGrafter"/>
</dbReference>
<dbReference type="InterPro" id="IPR013783">
    <property type="entry name" value="Ig-like_fold"/>
</dbReference>
<dbReference type="OrthoDB" id="152385at2759"/>
<dbReference type="GO" id="GO:0016020">
    <property type="term" value="C:membrane"/>
    <property type="evidence" value="ECO:0007669"/>
    <property type="project" value="UniProtKB-SubCell"/>
</dbReference>
<dbReference type="CDD" id="cd00063">
    <property type="entry name" value="FN3"/>
    <property type="match status" value="6"/>
</dbReference>
<reference evidence="14 15" key="1">
    <citation type="submission" date="2020-04" db="EMBL/GenBank/DDBJ databases">
        <authorList>
            <person name="Alioto T."/>
            <person name="Alioto T."/>
            <person name="Gomez Garrido J."/>
        </authorList>
    </citation>
    <scope>NUCLEOTIDE SEQUENCE [LARGE SCALE GENOMIC DNA]</scope>
</reference>
<feature type="region of interest" description="Disordered" evidence="10">
    <location>
        <begin position="1808"/>
        <end position="1941"/>
    </location>
</feature>
<comment type="subcellular location">
    <subcellularLocation>
        <location evidence="1">Membrane</location>
        <topology evidence="1">Single-pass type I membrane protein</topology>
    </subcellularLocation>
</comment>
<feature type="domain" description="Fibronectin type-III" evidence="13">
    <location>
        <begin position="1287"/>
        <end position="1387"/>
    </location>
</feature>
<dbReference type="SUPFAM" id="SSF48726">
    <property type="entry name" value="Immunoglobulin"/>
    <property type="match status" value="10"/>
</dbReference>
<dbReference type="InterPro" id="IPR013098">
    <property type="entry name" value="Ig_I-set"/>
</dbReference>
<evidence type="ECO:0000256" key="5">
    <source>
        <dbReference type="ARBA" id="ARBA00022889"/>
    </source>
</evidence>
<dbReference type="FunFam" id="2.60.40.10:FF:000104">
    <property type="entry name" value="Down syndrome cell adhesion molecule b"/>
    <property type="match status" value="1"/>
</dbReference>
<keyword evidence="8" id="KW-1015">Disulfide bond</keyword>